<keyword evidence="3" id="KW-1185">Reference proteome</keyword>
<reference evidence="2 3" key="1">
    <citation type="submission" date="2019-05" db="EMBL/GenBank/DDBJ databases">
        <title>Another draft genome of Portunus trituberculatus and its Hox gene families provides insights of decapod evolution.</title>
        <authorList>
            <person name="Jeong J.-H."/>
            <person name="Song I."/>
            <person name="Kim S."/>
            <person name="Choi T."/>
            <person name="Kim D."/>
            <person name="Ryu S."/>
            <person name="Kim W."/>
        </authorList>
    </citation>
    <scope>NUCLEOTIDE SEQUENCE [LARGE SCALE GENOMIC DNA]</scope>
    <source>
        <tissue evidence="2">Muscle</tissue>
    </source>
</reference>
<proteinExistence type="predicted"/>
<protein>
    <submittedName>
        <fullName evidence="2">Uncharacterized protein</fullName>
    </submittedName>
</protein>
<dbReference type="AlphaFoldDB" id="A0A5B7IBV9"/>
<dbReference type="EMBL" id="VSRR010048312">
    <property type="protein sequence ID" value="MPC78398.1"/>
    <property type="molecule type" value="Genomic_DNA"/>
</dbReference>
<evidence type="ECO:0000256" key="1">
    <source>
        <dbReference type="SAM" id="MobiDB-lite"/>
    </source>
</evidence>
<feature type="region of interest" description="Disordered" evidence="1">
    <location>
        <begin position="1"/>
        <end position="20"/>
    </location>
</feature>
<dbReference type="Proteomes" id="UP000324222">
    <property type="component" value="Unassembled WGS sequence"/>
</dbReference>
<sequence length="59" mass="6819">MSTTRLPERRGNSFTATEEHGGLEGVSKFYSVGEEERDARRRRKCYNAKYHTTFSTMQG</sequence>
<evidence type="ECO:0000313" key="3">
    <source>
        <dbReference type="Proteomes" id="UP000324222"/>
    </source>
</evidence>
<evidence type="ECO:0000313" key="2">
    <source>
        <dbReference type="EMBL" id="MPC78398.1"/>
    </source>
</evidence>
<organism evidence="2 3">
    <name type="scientific">Portunus trituberculatus</name>
    <name type="common">Swimming crab</name>
    <name type="synonym">Neptunus trituberculatus</name>
    <dbReference type="NCBI Taxonomy" id="210409"/>
    <lineage>
        <taxon>Eukaryota</taxon>
        <taxon>Metazoa</taxon>
        <taxon>Ecdysozoa</taxon>
        <taxon>Arthropoda</taxon>
        <taxon>Crustacea</taxon>
        <taxon>Multicrustacea</taxon>
        <taxon>Malacostraca</taxon>
        <taxon>Eumalacostraca</taxon>
        <taxon>Eucarida</taxon>
        <taxon>Decapoda</taxon>
        <taxon>Pleocyemata</taxon>
        <taxon>Brachyura</taxon>
        <taxon>Eubrachyura</taxon>
        <taxon>Portunoidea</taxon>
        <taxon>Portunidae</taxon>
        <taxon>Portuninae</taxon>
        <taxon>Portunus</taxon>
    </lineage>
</organism>
<gene>
    <name evidence="2" type="ORF">E2C01_072883</name>
</gene>
<accession>A0A5B7IBV9</accession>
<name>A0A5B7IBV9_PORTR</name>
<comment type="caution">
    <text evidence="2">The sequence shown here is derived from an EMBL/GenBank/DDBJ whole genome shotgun (WGS) entry which is preliminary data.</text>
</comment>